<evidence type="ECO:0000259" key="1">
    <source>
        <dbReference type="Pfam" id="PF13966"/>
    </source>
</evidence>
<accession>A0A9J5XBL8</accession>
<keyword evidence="3" id="KW-1185">Reference proteome</keyword>
<dbReference type="EMBL" id="JACXVP010000009">
    <property type="protein sequence ID" value="KAG5585761.1"/>
    <property type="molecule type" value="Genomic_DNA"/>
</dbReference>
<evidence type="ECO:0000313" key="2">
    <source>
        <dbReference type="EMBL" id="KAG5585761.1"/>
    </source>
</evidence>
<comment type="caution">
    <text evidence="2">The sequence shown here is derived from an EMBL/GenBank/DDBJ whole genome shotgun (WGS) entry which is preliminary data.</text>
</comment>
<proteinExistence type="predicted"/>
<dbReference type="Pfam" id="PF13966">
    <property type="entry name" value="zf-RVT"/>
    <property type="match status" value="1"/>
</dbReference>
<dbReference type="Proteomes" id="UP000824120">
    <property type="component" value="Chromosome 9"/>
</dbReference>
<organism evidence="2 3">
    <name type="scientific">Solanum commersonii</name>
    <name type="common">Commerson's wild potato</name>
    <name type="synonym">Commerson's nightshade</name>
    <dbReference type="NCBI Taxonomy" id="4109"/>
    <lineage>
        <taxon>Eukaryota</taxon>
        <taxon>Viridiplantae</taxon>
        <taxon>Streptophyta</taxon>
        <taxon>Embryophyta</taxon>
        <taxon>Tracheophyta</taxon>
        <taxon>Spermatophyta</taxon>
        <taxon>Magnoliopsida</taxon>
        <taxon>eudicotyledons</taxon>
        <taxon>Gunneridae</taxon>
        <taxon>Pentapetalae</taxon>
        <taxon>asterids</taxon>
        <taxon>lamiids</taxon>
        <taxon>Solanales</taxon>
        <taxon>Solanaceae</taxon>
        <taxon>Solanoideae</taxon>
        <taxon>Solaneae</taxon>
        <taxon>Solanum</taxon>
    </lineage>
</organism>
<sequence length="225" mass="26756">MMIVLREYEKVSGQMVNKAKSSFYLHDKTPLIVAITMRKLTRIRQGNFPFTYLGCLVFLWKKEGENARDEEIEVKEFIENGSKKIENLQENLSHEMVAHIVKNIKLNNYALNDKPWWMGNSTRVFSVKLANHILMNKRECRDGMSYIWIKDDNLKRMRMHIASKCHYCEKGELKTMTHLFLTSPIAKRLWQFLASCKWWEYEGSSKLQQIMKAIPAIIMWELWKM</sequence>
<name>A0A9J5XBL8_SOLCO</name>
<feature type="domain" description="Reverse transcriptase zinc-binding" evidence="1">
    <location>
        <begin position="151"/>
        <end position="190"/>
    </location>
</feature>
<dbReference type="PANTHER" id="PTHR33116">
    <property type="entry name" value="REVERSE TRANSCRIPTASE ZINC-BINDING DOMAIN-CONTAINING PROTEIN-RELATED-RELATED"/>
    <property type="match status" value="1"/>
</dbReference>
<dbReference type="InterPro" id="IPR026960">
    <property type="entry name" value="RVT-Znf"/>
</dbReference>
<evidence type="ECO:0000313" key="3">
    <source>
        <dbReference type="Proteomes" id="UP000824120"/>
    </source>
</evidence>
<protein>
    <recommendedName>
        <fullName evidence="1">Reverse transcriptase zinc-binding domain-containing protein</fullName>
    </recommendedName>
</protein>
<dbReference type="PANTHER" id="PTHR33116:SF67">
    <property type="entry name" value="REVERSE TRANSCRIPTASE"/>
    <property type="match status" value="1"/>
</dbReference>
<gene>
    <name evidence="2" type="ORF">H5410_046195</name>
</gene>
<reference evidence="2 3" key="1">
    <citation type="submission" date="2020-09" db="EMBL/GenBank/DDBJ databases">
        <title>De no assembly of potato wild relative species, Solanum commersonii.</title>
        <authorList>
            <person name="Cho K."/>
        </authorList>
    </citation>
    <scope>NUCLEOTIDE SEQUENCE [LARGE SCALE GENOMIC DNA]</scope>
    <source>
        <strain evidence="2">LZ3.2</strain>
        <tissue evidence="2">Leaf</tissue>
    </source>
</reference>
<dbReference type="AlphaFoldDB" id="A0A9J5XBL8"/>